<reference evidence="2" key="1">
    <citation type="submission" date="2013-10" db="EMBL/GenBank/DDBJ databases">
        <title>Genomic analysis of the causative agents of coccidiosis in chickens.</title>
        <authorList>
            <person name="Reid A.J."/>
            <person name="Blake D."/>
            <person name="Billington K."/>
            <person name="Browne H."/>
            <person name="Dunn M."/>
            <person name="Hung S."/>
            <person name="Kawahara F."/>
            <person name="Miranda-Saavedra D."/>
            <person name="Mourier T."/>
            <person name="Nagra H."/>
            <person name="Otto T.D."/>
            <person name="Rawlings N."/>
            <person name="Sanchez A."/>
            <person name="Sanders M."/>
            <person name="Subramaniam C."/>
            <person name="Tay Y."/>
            <person name="Dear P."/>
            <person name="Doerig C."/>
            <person name="Gruber A."/>
            <person name="Parkinson J."/>
            <person name="Shirley M."/>
            <person name="Wan K.L."/>
            <person name="Berriman M."/>
            <person name="Tomley F."/>
            <person name="Pain A."/>
        </authorList>
    </citation>
    <scope>NUCLEOTIDE SEQUENCE [LARGE SCALE GENOMIC DNA]</scope>
    <source>
        <strain evidence="2">Houghton</strain>
    </source>
</reference>
<feature type="region of interest" description="Disordered" evidence="1">
    <location>
        <begin position="157"/>
        <end position="179"/>
    </location>
</feature>
<feature type="region of interest" description="Disordered" evidence="1">
    <location>
        <begin position="1"/>
        <end position="55"/>
    </location>
</feature>
<feature type="compositionally biased region" description="Basic and acidic residues" evidence="1">
    <location>
        <begin position="36"/>
        <end position="47"/>
    </location>
</feature>
<dbReference type="Proteomes" id="UP000030750">
    <property type="component" value="Unassembled WGS sequence"/>
</dbReference>
<feature type="compositionally biased region" description="Low complexity" evidence="1">
    <location>
        <begin position="169"/>
        <end position="179"/>
    </location>
</feature>
<feature type="compositionally biased region" description="Basic and acidic residues" evidence="1">
    <location>
        <begin position="14"/>
        <end position="24"/>
    </location>
</feature>
<gene>
    <name evidence="2" type="ORF">EBH_0064560</name>
</gene>
<accession>U6LAC2</accession>
<feature type="compositionally biased region" description="Low complexity" evidence="1">
    <location>
        <begin position="84"/>
        <end position="95"/>
    </location>
</feature>
<evidence type="ECO:0000313" key="3">
    <source>
        <dbReference type="Proteomes" id="UP000030750"/>
    </source>
</evidence>
<dbReference type="EMBL" id="HG710307">
    <property type="protein sequence ID" value="CDJ46163.1"/>
    <property type="molecule type" value="Genomic_DNA"/>
</dbReference>
<reference evidence="2" key="2">
    <citation type="submission" date="2013-10" db="EMBL/GenBank/DDBJ databases">
        <authorList>
            <person name="Aslett M."/>
        </authorList>
    </citation>
    <scope>NUCLEOTIDE SEQUENCE [LARGE SCALE GENOMIC DNA]</scope>
    <source>
        <strain evidence="2">Houghton</strain>
    </source>
</reference>
<dbReference type="VEuPathDB" id="ToxoDB:EBH_0064560"/>
<feature type="region of interest" description="Disordered" evidence="1">
    <location>
        <begin position="72"/>
        <end position="95"/>
    </location>
</feature>
<evidence type="ECO:0000256" key="1">
    <source>
        <dbReference type="SAM" id="MobiDB-lite"/>
    </source>
</evidence>
<sequence length="210" mass="21715">MKGDRRKVGGNSRRQKETKGDSRRQRGPPSTGVSIHPEKQRLKDLFHPRGQGGDFEEFVGKETELSLCLPGVEEGQKKAGNRHPTTPGIDPTDPGIDPGIDPTTPGIDPTDAGIDPTGAGIDPTDAGIDPTTPGIDPTTPGIDPTTHGIDPTDAGIDPTAPGIDPTDAGIDPTDAGIDPGIDPGICGVLLEEAAAAADNRQLQQGPLPFH</sequence>
<proteinExistence type="predicted"/>
<organism evidence="2 3">
    <name type="scientific">Eimeria brunetti</name>
    <dbReference type="NCBI Taxonomy" id="51314"/>
    <lineage>
        <taxon>Eukaryota</taxon>
        <taxon>Sar</taxon>
        <taxon>Alveolata</taxon>
        <taxon>Apicomplexa</taxon>
        <taxon>Conoidasida</taxon>
        <taxon>Coccidia</taxon>
        <taxon>Eucoccidiorida</taxon>
        <taxon>Eimeriorina</taxon>
        <taxon>Eimeriidae</taxon>
        <taxon>Eimeria</taxon>
    </lineage>
</organism>
<protein>
    <submittedName>
        <fullName evidence="2">Uncharacterized protein</fullName>
    </submittedName>
</protein>
<keyword evidence="3" id="KW-1185">Reference proteome</keyword>
<dbReference type="AlphaFoldDB" id="U6LAC2"/>
<evidence type="ECO:0000313" key="2">
    <source>
        <dbReference type="EMBL" id="CDJ46163.1"/>
    </source>
</evidence>
<name>U6LAC2_9EIME</name>